<evidence type="ECO:0000313" key="2">
    <source>
        <dbReference type="Proteomes" id="UP001142057"/>
    </source>
</evidence>
<proteinExistence type="predicted"/>
<accession>A0ABT2IL04</accession>
<keyword evidence="2" id="KW-1185">Reference proteome</keyword>
<comment type="caution">
    <text evidence="1">The sequence shown here is derived from an EMBL/GenBank/DDBJ whole genome shotgun (WGS) entry which is preliminary data.</text>
</comment>
<reference evidence="1" key="1">
    <citation type="submission" date="2022-08" db="EMBL/GenBank/DDBJ databases">
        <title>Chryseobacterium antibioticum,isolated from the rhizosphere soil of Pyrola in Tibet.</title>
        <authorList>
            <person name="Kan Y."/>
        </authorList>
    </citation>
    <scope>NUCLEOTIDE SEQUENCE</scope>
    <source>
        <strain evidence="1">Pc2-12</strain>
    </source>
</reference>
<dbReference type="Proteomes" id="UP001142057">
    <property type="component" value="Unassembled WGS sequence"/>
</dbReference>
<gene>
    <name evidence="1" type="ORF">NZD88_17425</name>
</gene>
<dbReference type="InterPro" id="IPR010921">
    <property type="entry name" value="Trp_repressor/repl_initiator"/>
</dbReference>
<dbReference type="SUPFAM" id="SSF48295">
    <property type="entry name" value="TrpR-like"/>
    <property type="match status" value="1"/>
</dbReference>
<dbReference type="RefSeq" id="WP_259830831.1">
    <property type="nucleotide sequence ID" value="NZ_JANZQH010000009.1"/>
</dbReference>
<sequence length="112" mass="13371">MEKSYPDYKRIYNDIITKRYPQKKKICRGILEKEELSALDVIKLNSLIFETKNKEATIFNQQHRSYDKSAILDILNYQKKNKLNNTQIALHFKLSRNSIAKWKKMAEFDKSL</sequence>
<dbReference type="EMBL" id="JANZQH010000009">
    <property type="protein sequence ID" value="MCT2409333.1"/>
    <property type="molecule type" value="Genomic_DNA"/>
</dbReference>
<protein>
    <submittedName>
        <fullName evidence="1">Helix-turn-helix domain-containing protein</fullName>
    </submittedName>
</protein>
<organism evidence="1 2">
    <name type="scientific">Chryseobacterium pyrolae</name>
    <dbReference type="NCBI Taxonomy" id="2987481"/>
    <lineage>
        <taxon>Bacteria</taxon>
        <taxon>Pseudomonadati</taxon>
        <taxon>Bacteroidota</taxon>
        <taxon>Flavobacteriia</taxon>
        <taxon>Flavobacteriales</taxon>
        <taxon>Weeksellaceae</taxon>
        <taxon>Chryseobacterium group</taxon>
        <taxon>Chryseobacterium</taxon>
    </lineage>
</organism>
<name>A0ABT2IL04_9FLAO</name>
<evidence type="ECO:0000313" key="1">
    <source>
        <dbReference type="EMBL" id="MCT2409333.1"/>
    </source>
</evidence>